<feature type="compositionally biased region" description="Basic and acidic residues" evidence="1">
    <location>
        <begin position="20"/>
        <end position="46"/>
    </location>
</feature>
<evidence type="ECO:0000313" key="2">
    <source>
        <dbReference type="EMBL" id="VAW48123.1"/>
    </source>
</evidence>
<feature type="compositionally biased region" description="Low complexity" evidence="1">
    <location>
        <begin position="8"/>
        <end position="19"/>
    </location>
</feature>
<evidence type="ECO:0000256" key="1">
    <source>
        <dbReference type="SAM" id="MobiDB-lite"/>
    </source>
</evidence>
<dbReference type="EMBL" id="UOFC01000184">
    <property type="protein sequence ID" value="VAW48123.1"/>
    <property type="molecule type" value="Genomic_DNA"/>
</dbReference>
<sequence length="60" mass="6716">MNSQTQNKAKTVSKASSAKVDTKKSTVKSEPKKSPAKKSELQEHIADQINRFSSKRVWPD</sequence>
<organism evidence="2">
    <name type="scientific">hydrothermal vent metagenome</name>
    <dbReference type="NCBI Taxonomy" id="652676"/>
    <lineage>
        <taxon>unclassified sequences</taxon>
        <taxon>metagenomes</taxon>
        <taxon>ecological metagenomes</taxon>
    </lineage>
</organism>
<dbReference type="AlphaFoldDB" id="A0A3B0W6Z1"/>
<reference evidence="2" key="1">
    <citation type="submission" date="2018-06" db="EMBL/GenBank/DDBJ databases">
        <authorList>
            <person name="Zhirakovskaya E."/>
        </authorList>
    </citation>
    <scope>NUCLEOTIDE SEQUENCE</scope>
</reference>
<name>A0A3B0W6Z1_9ZZZZ</name>
<proteinExistence type="predicted"/>
<gene>
    <name evidence="2" type="ORF">MNBD_GAMMA03-875</name>
</gene>
<accession>A0A3B0W6Z1</accession>
<protein>
    <submittedName>
        <fullName evidence="2">Uncharacterized protein</fullName>
    </submittedName>
</protein>
<feature type="region of interest" description="Disordered" evidence="1">
    <location>
        <begin position="1"/>
        <end position="60"/>
    </location>
</feature>